<feature type="domain" description="C-type lectin" evidence="3">
    <location>
        <begin position="147"/>
        <end position="250"/>
    </location>
</feature>
<dbReference type="SMART" id="SM00034">
    <property type="entry name" value="CLECT"/>
    <property type="match status" value="2"/>
</dbReference>
<dbReference type="PANTHER" id="PTHR22991:SF40">
    <property type="entry name" value="PROTEIN CBG13490"/>
    <property type="match status" value="1"/>
</dbReference>
<feature type="domain" description="C-type lectin" evidence="3">
    <location>
        <begin position="30"/>
        <end position="128"/>
    </location>
</feature>
<dbReference type="PROSITE" id="PS50041">
    <property type="entry name" value="C_TYPE_LECTIN_2"/>
    <property type="match status" value="2"/>
</dbReference>
<sequence length="277" mass="30545">MASRYVILVLCGIVGIVYGQCPANSQYIGELNSCLLVYNHPATFDHAEKICSIYGGHLASIHSAFENHIYAAYMSRAGMDRNKALIGLWNNGSMWQWNDQTDGNYWRWADMAGEGSCATLETDGVYKNNAVRPVGRSMKRLVGQNSTYANAQTYCQTFGGNLASVHSADENEFIYQLAYSAECVKKIDVWLAGTTILGGKYKRAADQVTWEDDTITDYQHEMCLKAADGGPLLLEAYPSTCGGTCSDGEWAISGHPLSTVYPNFICKTSVTNSFRRQ</sequence>
<dbReference type="EMBL" id="CATQJA010000829">
    <property type="protein sequence ID" value="CAJ0564219.1"/>
    <property type="molecule type" value="Genomic_DNA"/>
</dbReference>
<dbReference type="AlphaFoldDB" id="A0AA36C8R3"/>
<feature type="non-terminal residue" evidence="4">
    <location>
        <position position="1"/>
    </location>
</feature>
<dbReference type="Pfam" id="PF00059">
    <property type="entry name" value="Lectin_C"/>
    <property type="match status" value="2"/>
</dbReference>
<dbReference type="InterPro" id="IPR001304">
    <property type="entry name" value="C-type_lectin-like"/>
</dbReference>
<dbReference type="InterPro" id="IPR016187">
    <property type="entry name" value="CTDL_fold"/>
</dbReference>
<name>A0AA36C8R3_9BILA</name>
<dbReference type="InterPro" id="IPR050976">
    <property type="entry name" value="Snaclec"/>
</dbReference>
<dbReference type="PANTHER" id="PTHR22991">
    <property type="entry name" value="PROTEIN CBG13490"/>
    <property type="match status" value="1"/>
</dbReference>
<feature type="chain" id="PRO_5041398093" description="C-type lectin domain-containing protein" evidence="2">
    <location>
        <begin position="20"/>
        <end position="277"/>
    </location>
</feature>
<gene>
    <name evidence="4" type="ORF">MSPICULIGERA_LOCUS2904</name>
</gene>
<feature type="signal peptide" evidence="2">
    <location>
        <begin position="1"/>
        <end position="19"/>
    </location>
</feature>
<dbReference type="CDD" id="cd00037">
    <property type="entry name" value="CLECT"/>
    <property type="match status" value="2"/>
</dbReference>
<dbReference type="SUPFAM" id="SSF56436">
    <property type="entry name" value="C-type lectin-like"/>
    <property type="match status" value="2"/>
</dbReference>
<protein>
    <recommendedName>
        <fullName evidence="3">C-type lectin domain-containing protein</fullName>
    </recommendedName>
</protein>
<evidence type="ECO:0000256" key="2">
    <source>
        <dbReference type="SAM" id="SignalP"/>
    </source>
</evidence>
<evidence type="ECO:0000313" key="4">
    <source>
        <dbReference type="EMBL" id="CAJ0564219.1"/>
    </source>
</evidence>
<comment type="caution">
    <text evidence="4">The sequence shown here is derived from an EMBL/GenBank/DDBJ whole genome shotgun (WGS) entry which is preliminary data.</text>
</comment>
<organism evidence="4 5">
    <name type="scientific">Mesorhabditis spiculigera</name>
    <dbReference type="NCBI Taxonomy" id="96644"/>
    <lineage>
        <taxon>Eukaryota</taxon>
        <taxon>Metazoa</taxon>
        <taxon>Ecdysozoa</taxon>
        <taxon>Nematoda</taxon>
        <taxon>Chromadorea</taxon>
        <taxon>Rhabditida</taxon>
        <taxon>Rhabditina</taxon>
        <taxon>Rhabditomorpha</taxon>
        <taxon>Rhabditoidea</taxon>
        <taxon>Rhabditidae</taxon>
        <taxon>Mesorhabditinae</taxon>
        <taxon>Mesorhabditis</taxon>
    </lineage>
</organism>
<evidence type="ECO:0000313" key="5">
    <source>
        <dbReference type="Proteomes" id="UP001177023"/>
    </source>
</evidence>
<keyword evidence="1" id="KW-1015">Disulfide bond</keyword>
<accession>A0AA36C8R3</accession>
<keyword evidence="2" id="KW-0732">Signal</keyword>
<proteinExistence type="predicted"/>
<dbReference type="Proteomes" id="UP001177023">
    <property type="component" value="Unassembled WGS sequence"/>
</dbReference>
<evidence type="ECO:0000256" key="1">
    <source>
        <dbReference type="ARBA" id="ARBA00023157"/>
    </source>
</evidence>
<dbReference type="Gene3D" id="3.10.100.10">
    <property type="entry name" value="Mannose-Binding Protein A, subunit A"/>
    <property type="match status" value="2"/>
</dbReference>
<dbReference type="InterPro" id="IPR016186">
    <property type="entry name" value="C-type_lectin-like/link_sf"/>
</dbReference>
<reference evidence="4" key="1">
    <citation type="submission" date="2023-06" db="EMBL/GenBank/DDBJ databases">
        <authorList>
            <person name="Delattre M."/>
        </authorList>
    </citation>
    <scope>NUCLEOTIDE SEQUENCE</scope>
    <source>
        <strain evidence="4">AF72</strain>
    </source>
</reference>
<evidence type="ECO:0000259" key="3">
    <source>
        <dbReference type="PROSITE" id="PS50041"/>
    </source>
</evidence>
<keyword evidence="5" id="KW-1185">Reference proteome</keyword>